<dbReference type="PROSITE" id="PS01312">
    <property type="entry name" value="SECA"/>
    <property type="match status" value="1"/>
</dbReference>
<evidence type="ECO:0000256" key="3">
    <source>
        <dbReference type="ARBA" id="ARBA00022475"/>
    </source>
</evidence>
<feature type="binding site" evidence="11">
    <location>
        <position position="491"/>
    </location>
    <ligand>
        <name>ATP</name>
        <dbReference type="ChEBI" id="CHEBI:30616"/>
    </ligand>
</feature>
<comment type="function">
    <text evidence="11">Part of the Sec protein translocase complex. Interacts with the SecYEG preprotein conducting channel. Has a central role in coupling the hydrolysis of ATP to the transfer of proteins into and across the cell membrane, serving as an ATP-driven molecular motor driving the stepwise translocation of polypeptide chains across the membrane.</text>
</comment>
<dbReference type="InterPro" id="IPR000185">
    <property type="entry name" value="SecA"/>
</dbReference>
<dbReference type="Pfam" id="PF07516">
    <property type="entry name" value="SecA_SW"/>
    <property type="match status" value="1"/>
</dbReference>
<keyword evidence="5 11" id="KW-0547">Nucleotide-binding</keyword>
<dbReference type="Gene3D" id="3.40.50.300">
    <property type="entry name" value="P-loop containing nucleotide triphosphate hydrolases"/>
    <property type="match status" value="3"/>
</dbReference>
<dbReference type="GO" id="GO:0065002">
    <property type="term" value="P:intracellular protein transmembrane transport"/>
    <property type="evidence" value="ECO:0007669"/>
    <property type="project" value="UniProtKB-UniRule"/>
</dbReference>
<dbReference type="InterPro" id="IPR036266">
    <property type="entry name" value="SecA_Wing/Scaffold_sf"/>
</dbReference>
<keyword evidence="10 11" id="KW-0472">Membrane</keyword>
<comment type="similarity">
    <text evidence="1 11 12">Belongs to the SecA family.</text>
</comment>
<dbReference type="Proteomes" id="UP000063781">
    <property type="component" value="Chromosome"/>
</dbReference>
<dbReference type="GO" id="GO:0005524">
    <property type="term" value="F:ATP binding"/>
    <property type="evidence" value="ECO:0007669"/>
    <property type="project" value="UniProtKB-UniRule"/>
</dbReference>
<feature type="domain" description="Helicase ATP-binding" evidence="13">
    <location>
        <begin position="86"/>
        <end position="244"/>
    </location>
</feature>
<keyword evidence="8 11" id="KW-1278">Translocase</keyword>
<evidence type="ECO:0000256" key="5">
    <source>
        <dbReference type="ARBA" id="ARBA00022741"/>
    </source>
</evidence>
<proteinExistence type="inferred from homology"/>
<evidence type="ECO:0000259" key="14">
    <source>
        <dbReference type="PROSITE" id="PS51194"/>
    </source>
</evidence>
<dbReference type="SMART" id="SM00958">
    <property type="entry name" value="SecA_PP_bind"/>
    <property type="match status" value="1"/>
</dbReference>
<keyword evidence="2 11" id="KW-0813">Transport</keyword>
<dbReference type="PROSITE" id="PS51194">
    <property type="entry name" value="HELICASE_CTER"/>
    <property type="match status" value="1"/>
</dbReference>
<evidence type="ECO:0000256" key="9">
    <source>
        <dbReference type="ARBA" id="ARBA00023010"/>
    </source>
</evidence>
<keyword evidence="9 11" id="KW-0811">Translocation</keyword>
<feature type="domain" description="SecA family profile" evidence="15">
    <location>
        <begin position="1"/>
        <end position="569"/>
    </location>
</feature>
<evidence type="ECO:0000256" key="11">
    <source>
        <dbReference type="HAMAP-Rule" id="MF_01382"/>
    </source>
</evidence>
<gene>
    <name evidence="11" type="primary">secA</name>
    <name evidence="16" type="ORF">AOC36_00395</name>
</gene>
<evidence type="ECO:0000256" key="2">
    <source>
        <dbReference type="ARBA" id="ARBA00022448"/>
    </source>
</evidence>
<keyword evidence="7 11" id="KW-0653">Protein transport</keyword>
<evidence type="ECO:0000256" key="8">
    <source>
        <dbReference type="ARBA" id="ARBA00022967"/>
    </source>
</evidence>
<dbReference type="InterPro" id="IPR036670">
    <property type="entry name" value="SecA_X-link_sf"/>
</dbReference>
<dbReference type="NCBIfam" id="NF006630">
    <property type="entry name" value="PRK09200.1"/>
    <property type="match status" value="1"/>
</dbReference>
<dbReference type="AlphaFoldDB" id="A0A109UGD9"/>
<dbReference type="InterPro" id="IPR044722">
    <property type="entry name" value="SecA_SF2_C"/>
</dbReference>
<dbReference type="InterPro" id="IPR014018">
    <property type="entry name" value="SecA_motor_DEAD"/>
</dbReference>
<dbReference type="GO" id="GO:0043952">
    <property type="term" value="P:protein transport by the Sec complex"/>
    <property type="evidence" value="ECO:0007669"/>
    <property type="project" value="TreeGrafter"/>
</dbReference>
<evidence type="ECO:0000256" key="7">
    <source>
        <dbReference type="ARBA" id="ARBA00022927"/>
    </source>
</evidence>
<dbReference type="PROSITE" id="PS51196">
    <property type="entry name" value="SECA_MOTOR_DEAD"/>
    <property type="match status" value="1"/>
</dbReference>
<dbReference type="SUPFAM" id="SSF81886">
    <property type="entry name" value="Helical scaffold and wing domains of SecA"/>
    <property type="match status" value="1"/>
</dbReference>
<feature type="binding site" evidence="11">
    <location>
        <position position="84"/>
    </location>
    <ligand>
        <name>ATP</name>
        <dbReference type="ChEBI" id="CHEBI:30616"/>
    </ligand>
</feature>
<keyword evidence="3 11" id="KW-1003">Cell membrane</keyword>
<dbReference type="SMART" id="SM00957">
    <property type="entry name" value="SecA_DEAD"/>
    <property type="match status" value="1"/>
</dbReference>
<sequence length="779" mass="88398">MGFLSNLFSGDRKILKEIELIADEIISLEDATRALSDDELKQKTTEFKQRIANGESLDDLLVEAYAVVREAAYRVIGEFPYKVQLMGGIVLHRGDIAEMKTGEGKTLTSILPVYLNALSGKGVHVVTVNEYLAQRDANWMGEIHRFLGLTVGCNVRALPASDKRAVYLCDVTYTTNAEVGFDYLRDNMVTRIENRVLRPLNFALVDEVDSILVDESRTPLIISGGARDGAKLYEQADKFAKKLSEGADYVVDIKSKTAQLTEGGVEKAERTFKVNNLYDLENSSLVHYINNALKANYTMTCDVEYMVDSNQVVIIDQFTGRAMEGREFSDGLHQALEAKEGVTIKQESITLATITYQNFFRLYEKLAGMTGTAKTEEEEFLEIYNMRVLEIPTNRPVARVDYADLVFGTKKAKFEALIEEVRELHEKGQPVLVGTVAVETSEYLSMMMRQRKIKHEVLNAKNHAREATIIEKAGRKGSVTIATNMAGRGTDIKLDDESRALGGLAVLGSERHESRRIDNQLRGRSGRQGDPGFSRFYVSFEDDLMLRHGSERFEFMFKTLDDTVIENKTLTKQIGAAQKRVEGVNFDIRKQLLDYDDVLRQQREIMYDQRNFVLENEDVHALVKDMVKRVMSDLVSAHINLEEKEFSLDKEGLMESLKAFELNAVVTEQDLDSNDKAQLVDVLTEKAWGLYDAKIMPVKEQFGRIEREMVLRMIDRAWVDHIDMMSKLREGIHLRAYAQGKPLQAYVEEGYEMFEEMQSQIATDVVTFATRVKIEHRQG</sequence>
<reference evidence="16 17" key="1">
    <citation type="submission" date="2015-10" db="EMBL/GenBank/DDBJ databases">
        <title>Erysipelothrix larvae sp. LV19 isolated from the larval gut of the rhinoceros beetle, Trypoxylus dichotomus.</title>
        <authorList>
            <person name="Lim S."/>
            <person name="Kim B.-C."/>
        </authorList>
    </citation>
    <scope>NUCLEOTIDE SEQUENCE [LARGE SCALE GENOMIC DNA]</scope>
    <source>
        <strain evidence="16 17">LV19</strain>
    </source>
</reference>
<dbReference type="CDD" id="cd17928">
    <property type="entry name" value="DEXDc_SecA"/>
    <property type="match status" value="1"/>
</dbReference>
<dbReference type="InterPro" id="IPR011116">
    <property type="entry name" value="SecA_Wing/Scaffold"/>
</dbReference>
<dbReference type="HAMAP" id="MF_01382">
    <property type="entry name" value="SecA"/>
    <property type="match status" value="1"/>
</dbReference>
<dbReference type="PANTHER" id="PTHR30612">
    <property type="entry name" value="SECA INNER MEMBRANE COMPONENT OF SEC PROTEIN SECRETION SYSTEM"/>
    <property type="match status" value="1"/>
</dbReference>
<evidence type="ECO:0000313" key="17">
    <source>
        <dbReference type="Proteomes" id="UP000063781"/>
    </source>
</evidence>
<dbReference type="PRINTS" id="PR00906">
    <property type="entry name" value="SECA"/>
</dbReference>
<dbReference type="EC" id="7.4.2.8" evidence="11"/>
<dbReference type="SUPFAM" id="SSF81767">
    <property type="entry name" value="Pre-protein crosslinking domain of SecA"/>
    <property type="match status" value="1"/>
</dbReference>
<dbReference type="PANTHER" id="PTHR30612:SF0">
    <property type="entry name" value="CHLOROPLAST PROTEIN-TRANSPORTING ATPASE"/>
    <property type="match status" value="1"/>
</dbReference>
<dbReference type="GO" id="GO:0017038">
    <property type="term" value="P:protein import"/>
    <property type="evidence" value="ECO:0007669"/>
    <property type="project" value="InterPro"/>
</dbReference>
<dbReference type="NCBIfam" id="TIGR00963">
    <property type="entry name" value="secA"/>
    <property type="match status" value="1"/>
</dbReference>
<keyword evidence="17" id="KW-1185">Reference proteome</keyword>
<dbReference type="InterPro" id="IPR014001">
    <property type="entry name" value="Helicase_ATP-bd"/>
</dbReference>
<dbReference type="Pfam" id="PF21090">
    <property type="entry name" value="P-loop_SecA"/>
    <property type="match status" value="1"/>
</dbReference>
<dbReference type="RefSeq" id="WP_067629816.1">
    <property type="nucleotide sequence ID" value="NZ_CP013213.1"/>
</dbReference>
<feature type="domain" description="Helicase C-terminal" evidence="14">
    <location>
        <begin position="413"/>
        <end position="571"/>
    </location>
</feature>
<dbReference type="FunFam" id="3.40.50.300:FF:000429">
    <property type="entry name" value="Preprotein translocase subunit SecA"/>
    <property type="match status" value="1"/>
</dbReference>
<name>A0A109UGD9_9FIRM</name>
<dbReference type="OrthoDB" id="9805579at2"/>
<dbReference type="CDD" id="cd18803">
    <property type="entry name" value="SF2_C_secA"/>
    <property type="match status" value="1"/>
</dbReference>
<accession>A0A109UGD9</accession>
<dbReference type="FunFam" id="3.90.1440.10:FF:000001">
    <property type="entry name" value="Preprotein translocase subunit SecA"/>
    <property type="match status" value="1"/>
</dbReference>
<dbReference type="InterPro" id="IPR011130">
    <property type="entry name" value="SecA_preprotein_X-link_dom"/>
</dbReference>
<dbReference type="InterPro" id="IPR027417">
    <property type="entry name" value="P-loop_NTPase"/>
</dbReference>
<dbReference type="GO" id="GO:0005886">
    <property type="term" value="C:plasma membrane"/>
    <property type="evidence" value="ECO:0007669"/>
    <property type="project" value="UniProtKB-SubCell"/>
</dbReference>
<dbReference type="GO" id="GO:0031522">
    <property type="term" value="C:cell envelope Sec protein transport complex"/>
    <property type="evidence" value="ECO:0007669"/>
    <property type="project" value="TreeGrafter"/>
</dbReference>
<dbReference type="SUPFAM" id="SSF52540">
    <property type="entry name" value="P-loop containing nucleoside triphosphate hydrolases"/>
    <property type="match status" value="2"/>
</dbReference>
<dbReference type="Gene3D" id="1.10.3060.10">
    <property type="entry name" value="Helical scaffold and wing domains of SecA"/>
    <property type="match status" value="1"/>
</dbReference>
<organism evidence="16 17">
    <name type="scientific">Erysipelothrix larvae</name>
    <dbReference type="NCBI Taxonomy" id="1514105"/>
    <lineage>
        <taxon>Bacteria</taxon>
        <taxon>Bacillati</taxon>
        <taxon>Bacillota</taxon>
        <taxon>Erysipelotrichia</taxon>
        <taxon>Erysipelotrichales</taxon>
        <taxon>Erysipelotrichaceae</taxon>
        <taxon>Erysipelothrix</taxon>
    </lineage>
</organism>
<comment type="subcellular location">
    <subcellularLocation>
        <location evidence="11">Cell membrane</location>
        <topology evidence="11">Peripheral membrane protein</topology>
        <orientation evidence="11">Cytoplasmic side</orientation>
    </subcellularLocation>
    <subcellularLocation>
        <location evidence="11">Cytoplasm</location>
    </subcellularLocation>
    <text evidence="11">Distribution is 50-50.</text>
</comment>
<dbReference type="PROSITE" id="PS51192">
    <property type="entry name" value="HELICASE_ATP_BIND_1"/>
    <property type="match status" value="1"/>
</dbReference>
<evidence type="ECO:0000256" key="10">
    <source>
        <dbReference type="ARBA" id="ARBA00023136"/>
    </source>
</evidence>
<protein>
    <recommendedName>
        <fullName evidence="11 12">Protein translocase subunit SecA</fullName>
        <ecNumber evidence="11">7.4.2.8</ecNumber>
    </recommendedName>
</protein>
<evidence type="ECO:0000256" key="1">
    <source>
        <dbReference type="ARBA" id="ARBA00007650"/>
    </source>
</evidence>
<dbReference type="Gene3D" id="3.90.1440.10">
    <property type="entry name" value="SecA, preprotein cross-linking domain"/>
    <property type="match status" value="1"/>
</dbReference>
<keyword evidence="6 11" id="KW-0067">ATP-binding</keyword>
<dbReference type="GO" id="GO:0008564">
    <property type="term" value="F:protein-exporting ATPase activity"/>
    <property type="evidence" value="ECO:0007669"/>
    <property type="project" value="UniProtKB-EC"/>
</dbReference>
<evidence type="ECO:0000313" key="16">
    <source>
        <dbReference type="EMBL" id="AMC92506.1"/>
    </source>
</evidence>
<dbReference type="InterPro" id="IPR011115">
    <property type="entry name" value="SecA_DEAD"/>
</dbReference>
<comment type="subunit">
    <text evidence="11">Monomer and homodimer. Part of the essential Sec protein translocation apparatus which comprises SecA, SecYEG and auxiliary proteins SecDF. Other proteins may also be involved.</text>
</comment>
<comment type="catalytic activity">
    <reaction evidence="11">
        <text>ATP + H2O + cellular proteinSide 1 = ADP + phosphate + cellular proteinSide 2.</text>
        <dbReference type="EC" id="7.4.2.8"/>
    </reaction>
</comment>
<dbReference type="EMBL" id="CP013213">
    <property type="protein sequence ID" value="AMC92506.1"/>
    <property type="molecule type" value="Genomic_DNA"/>
</dbReference>
<evidence type="ECO:0000259" key="13">
    <source>
        <dbReference type="PROSITE" id="PS51192"/>
    </source>
</evidence>
<evidence type="ECO:0000256" key="4">
    <source>
        <dbReference type="ARBA" id="ARBA00022490"/>
    </source>
</evidence>
<dbReference type="STRING" id="1514105.AOC36_00395"/>
<dbReference type="KEGG" id="erl:AOC36_00395"/>
<dbReference type="InterPro" id="IPR001650">
    <property type="entry name" value="Helicase_C-like"/>
</dbReference>
<dbReference type="GO" id="GO:0005829">
    <property type="term" value="C:cytosol"/>
    <property type="evidence" value="ECO:0007669"/>
    <property type="project" value="TreeGrafter"/>
</dbReference>
<evidence type="ECO:0000256" key="6">
    <source>
        <dbReference type="ARBA" id="ARBA00022840"/>
    </source>
</evidence>
<dbReference type="Pfam" id="PF01043">
    <property type="entry name" value="SecA_PP_bind"/>
    <property type="match status" value="1"/>
</dbReference>
<dbReference type="GO" id="GO:0006605">
    <property type="term" value="P:protein targeting"/>
    <property type="evidence" value="ECO:0007669"/>
    <property type="project" value="UniProtKB-UniRule"/>
</dbReference>
<dbReference type="InterPro" id="IPR020937">
    <property type="entry name" value="SecA_CS"/>
</dbReference>
<evidence type="ECO:0000256" key="12">
    <source>
        <dbReference type="RuleBase" id="RU003874"/>
    </source>
</evidence>
<feature type="binding site" evidence="11">
    <location>
        <begin position="102"/>
        <end position="106"/>
    </location>
    <ligand>
        <name>ATP</name>
        <dbReference type="ChEBI" id="CHEBI:30616"/>
    </ligand>
</feature>
<dbReference type="Pfam" id="PF07517">
    <property type="entry name" value="SecA_DEAD"/>
    <property type="match status" value="1"/>
</dbReference>
<keyword evidence="4 11" id="KW-0963">Cytoplasm</keyword>
<evidence type="ECO:0000259" key="15">
    <source>
        <dbReference type="PROSITE" id="PS51196"/>
    </source>
</evidence>